<dbReference type="VEuPathDB" id="FungiDB:BO70DRAFT_425882"/>
<keyword evidence="3" id="KW-1185">Reference proteome</keyword>
<dbReference type="SUPFAM" id="SSF54427">
    <property type="entry name" value="NTF2-like"/>
    <property type="match status" value="1"/>
</dbReference>
<comment type="caution">
    <text evidence="2">The sequence shown here is derived from an EMBL/GenBank/DDBJ whole genome shotgun (WGS) entry which is preliminary data.</text>
</comment>
<dbReference type="GeneID" id="37069964"/>
<gene>
    <name evidence="2" type="ORF">BO70DRAFT_425882</name>
</gene>
<dbReference type="EMBL" id="MSFL01000002">
    <property type="protein sequence ID" value="PWY90959.1"/>
    <property type="molecule type" value="Genomic_DNA"/>
</dbReference>
<dbReference type="RefSeq" id="XP_025403402.1">
    <property type="nucleotide sequence ID" value="XM_025547727.1"/>
</dbReference>
<evidence type="ECO:0000259" key="1">
    <source>
        <dbReference type="Pfam" id="PF12680"/>
    </source>
</evidence>
<dbReference type="Gene3D" id="3.10.450.50">
    <property type="match status" value="1"/>
</dbReference>
<accession>A0A317WX46</accession>
<sequence length="153" mass="16675">MATPAQAASTKAWLDTFYAANDTLNPSVFVPQFYHPDSQLHVPGGPSLTGHEQILAFYNQQVSLVSSMKHTIRHFDVLSDRVYVESEVEYTVAADPEKRAITVNALAVVGKRLDEDKLRSFKVFMDPKPLVGRLEEVLAAAAAAAGTETGKGE</sequence>
<proteinExistence type="predicted"/>
<dbReference type="Proteomes" id="UP000247233">
    <property type="component" value="Unassembled WGS sequence"/>
</dbReference>
<organism evidence="2 3">
    <name type="scientific">Aspergillus heteromorphus CBS 117.55</name>
    <dbReference type="NCBI Taxonomy" id="1448321"/>
    <lineage>
        <taxon>Eukaryota</taxon>
        <taxon>Fungi</taxon>
        <taxon>Dikarya</taxon>
        <taxon>Ascomycota</taxon>
        <taxon>Pezizomycotina</taxon>
        <taxon>Eurotiomycetes</taxon>
        <taxon>Eurotiomycetidae</taxon>
        <taxon>Eurotiales</taxon>
        <taxon>Aspergillaceae</taxon>
        <taxon>Aspergillus</taxon>
        <taxon>Aspergillus subgen. Circumdati</taxon>
    </lineage>
</organism>
<dbReference type="Pfam" id="PF12680">
    <property type="entry name" value="SnoaL_2"/>
    <property type="match status" value="1"/>
</dbReference>
<dbReference type="OrthoDB" id="9983368at2759"/>
<protein>
    <recommendedName>
        <fullName evidence="1">SnoaL-like domain-containing protein</fullName>
    </recommendedName>
</protein>
<dbReference type="InterPro" id="IPR032710">
    <property type="entry name" value="NTF2-like_dom_sf"/>
</dbReference>
<dbReference type="InterPro" id="IPR037401">
    <property type="entry name" value="SnoaL-like"/>
</dbReference>
<evidence type="ECO:0000313" key="3">
    <source>
        <dbReference type="Proteomes" id="UP000247233"/>
    </source>
</evidence>
<name>A0A317WX46_9EURO</name>
<dbReference type="AlphaFoldDB" id="A0A317WX46"/>
<reference evidence="2 3" key="1">
    <citation type="submission" date="2016-12" db="EMBL/GenBank/DDBJ databases">
        <title>The genomes of Aspergillus section Nigri reveals drivers in fungal speciation.</title>
        <authorList>
            <consortium name="DOE Joint Genome Institute"/>
            <person name="Vesth T.C."/>
            <person name="Nybo J."/>
            <person name="Theobald S."/>
            <person name="Brandl J."/>
            <person name="Frisvad J.C."/>
            <person name="Nielsen K.F."/>
            <person name="Lyhne E.K."/>
            <person name="Kogle M.E."/>
            <person name="Kuo A."/>
            <person name="Riley R."/>
            <person name="Clum A."/>
            <person name="Nolan M."/>
            <person name="Lipzen A."/>
            <person name="Salamov A."/>
            <person name="Henrissat B."/>
            <person name="Wiebenga A."/>
            <person name="De Vries R.P."/>
            <person name="Grigoriev I.V."/>
            <person name="Mortensen U.H."/>
            <person name="Andersen M.R."/>
            <person name="Baker S.E."/>
        </authorList>
    </citation>
    <scope>NUCLEOTIDE SEQUENCE [LARGE SCALE GENOMIC DNA]</scope>
    <source>
        <strain evidence="2 3">CBS 117.55</strain>
    </source>
</reference>
<feature type="domain" description="SnoaL-like" evidence="1">
    <location>
        <begin position="17"/>
        <end position="107"/>
    </location>
</feature>
<evidence type="ECO:0000313" key="2">
    <source>
        <dbReference type="EMBL" id="PWY90959.1"/>
    </source>
</evidence>